<dbReference type="OrthoDB" id="2291at2759"/>
<evidence type="ECO:0000256" key="7">
    <source>
        <dbReference type="ARBA" id="ARBA00022842"/>
    </source>
</evidence>
<dbReference type="PANTHER" id="PTHR22573:SF2">
    <property type="entry name" value="PHOSPHOGLUCOMUTASE"/>
    <property type="match status" value="1"/>
</dbReference>
<dbReference type="SUPFAM" id="SSF55957">
    <property type="entry name" value="Phosphoglucomutase, C-terminal domain"/>
    <property type="match status" value="1"/>
</dbReference>
<evidence type="ECO:0000256" key="4">
    <source>
        <dbReference type="ARBA" id="ARBA00012728"/>
    </source>
</evidence>
<evidence type="ECO:0000256" key="8">
    <source>
        <dbReference type="ARBA" id="ARBA00023235"/>
    </source>
</evidence>
<accession>A0A183EAD1</accession>
<keyword evidence="14" id="KW-1185">Reference proteome</keyword>
<keyword evidence="5" id="KW-0597">Phosphoprotein</keyword>
<dbReference type="PANTHER" id="PTHR22573">
    <property type="entry name" value="PHOSPHOHEXOMUTASE FAMILY MEMBER"/>
    <property type="match status" value="1"/>
</dbReference>
<dbReference type="WBParaSite" id="GPUH_0001794701-mRNA-1">
    <property type="protein sequence ID" value="GPUH_0001794701-mRNA-1"/>
    <property type="gene ID" value="GPUH_0001794701"/>
</dbReference>
<feature type="domain" description="Alpha-D-phosphohexomutase alpha/beta/alpha" evidence="11">
    <location>
        <begin position="84"/>
        <end position="188"/>
    </location>
</feature>
<feature type="domain" description="Alpha-D-phosphohexomutase alpha/beta/alpha" evidence="10">
    <location>
        <begin position="1"/>
        <end position="43"/>
    </location>
</feature>
<evidence type="ECO:0000256" key="3">
    <source>
        <dbReference type="ARBA" id="ARBA00010231"/>
    </source>
</evidence>
<comment type="similarity">
    <text evidence="3 9">Belongs to the phosphohexose mutase family.</text>
</comment>
<evidence type="ECO:0000256" key="2">
    <source>
        <dbReference type="ARBA" id="ARBA00001946"/>
    </source>
</evidence>
<gene>
    <name evidence="13" type="ORF">GPUH_LOCUS17922</name>
</gene>
<evidence type="ECO:0000259" key="11">
    <source>
        <dbReference type="Pfam" id="PF02879"/>
    </source>
</evidence>
<dbReference type="InterPro" id="IPR005846">
    <property type="entry name" value="A-D-PHexomutase_a/b/a-III"/>
</dbReference>
<dbReference type="GO" id="GO:0005829">
    <property type="term" value="C:cytosol"/>
    <property type="evidence" value="ECO:0007669"/>
    <property type="project" value="TreeGrafter"/>
</dbReference>
<dbReference type="NCBIfam" id="NF005737">
    <property type="entry name" value="PRK07564.1-1"/>
    <property type="match status" value="1"/>
</dbReference>
<name>A0A183EAD1_9BILA</name>
<evidence type="ECO:0000256" key="9">
    <source>
        <dbReference type="RuleBase" id="RU004326"/>
    </source>
</evidence>
<dbReference type="InterPro" id="IPR005844">
    <property type="entry name" value="A-D-PHexomutase_a/b/a-I"/>
</dbReference>
<dbReference type="Pfam" id="PF02879">
    <property type="entry name" value="PGM_PMM_II"/>
    <property type="match status" value="1"/>
</dbReference>
<evidence type="ECO:0000259" key="10">
    <source>
        <dbReference type="Pfam" id="PF02878"/>
    </source>
</evidence>
<reference evidence="15" key="1">
    <citation type="submission" date="2016-06" db="UniProtKB">
        <authorList>
            <consortium name="WormBaseParasite"/>
        </authorList>
    </citation>
    <scope>IDENTIFICATION</scope>
</reference>
<dbReference type="InterPro" id="IPR036900">
    <property type="entry name" value="A-D-PHexomutase_C_sf"/>
</dbReference>
<dbReference type="Gene3D" id="3.40.120.10">
    <property type="entry name" value="Alpha-D-Glucose-1,6-Bisphosphate, subunit A, domain 3"/>
    <property type="match status" value="3"/>
</dbReference>
<dbReference type="Proteomes" id="UP000271098">
    <property type="component" value="Unassembled WGS sequence"/>
</dbReference>
<dbReference type="PROSITE" id="PS00710">
    <property type="entry name" value="PGM_PMM"/>
    <property type="match status" value="1"/>
</dbReference>
<dbReference type="FunFam" id="3.40.120.10:FF:000004">
    <property type="entry name" value="Phosphoglucomutase 5"/>
    <property type="match status" value="1"/>
</dbReference>
<keyword evidence="7 9" id="KW-0460">Magnesium</keyword>
<keyword evidence="6 9" id="KW-0479">Metal-binding</keyword>
<feature type="domain" description="Alpha-D-phosphohexomutase alpha/beta/alpha" evidence="12">
    <location>
        <begin position="192"/>
        <end position="304"/>
    </location>
</feature>
<evidence type="ECO:0000256" key="5">
    <source>
        <dbReference type="ARBA" id="ARBA00022553"/>
    </source>
</evidence>
<dbReference type="FunFam" id="3.40.120.10:FF:000007">
    <property type="entry name" value="Phosphoglucomutase 5"/>
    <property type="match status" value="1"/>
</dbReference>
<dbReference type="InterPro" id="IPR016055">
    <property type="entry name" value="A-D-PHexomutase_a/b/a-I/II/III"/>
</dbReference>
<keyword evidence="8" id="KW-0413">Isomerase</keyword>
<dbReference type="EC" id="5.4.2.2" evidence="4"/>
<evidence type="ECO:0000313" key="15">
    <source>
        <dbReference type="WBParaSite" id="GPUH_0001794701-mRNA-1"/>
    </source>
</evidence>
<dbReference type="InterPro" id="IPR045244">
    <property type="entry name" value="PGM"/>
</dbReference>
<organism evidence="15">
    <name type="scientific">Gongylonema pulchrum</name>
    <dbReference type="NCBI Taxonomy" id="637853"/>
    <lineage>
        <taxon>Eukaryota</taxon>
        <taxon>Metazoa</taxon>
        <taxon>Ecdysozoa</taxon>
        <taxon>Nematoda</taxon>
        <taxon>Chromadorea</taxon>
        <taxon>Rhabditida</taxon>
        <taxon>Spirurina</taxon>
        <taxon>Spiruromorpha</taxon>
        <taxon>Spiruroidea</taxon>
        <taxon>Gongylonematidae</taxon>
        <taxon>Gongylonema</taxon>
    </lineage>
</organism>
<dbReference type="Pfam" id="PF24947">
    <property type="entry name" value="PGM1_C_vert_fung"/>
    <property type="match status" value="1"/>
</dbReference>
<evidence type="ECO:0000256" key="6">
    <source>
        <dbReference type="ARBA" id="ARBA00022723"/>
    </source>
</evidence>
<dbReference type="InterPro" id="IPR005841">
    <property type="entry name" value="Alpha-D-phosphohexomutase_SF"/>
</dbReference>
<dbReference type="InterPro" id="IPR005845">
    <property type="entry name" value="A-D-PHexomutase_a/b/a-II"/>
</dbReference>
<dbReference type="Gene3D" id="3.30.310.50">
    <property type="entry name" value="Alpha-D-phosphohexomutase, C-terminal domain"/>
    <property type="match status" value="2"/>
</dbReference>
<evidence type="ECO:0000256" key="1">
    <source>
        <dbReference type="ARBA" id="ARBA00000443"/>
    </source>
</evidence>
<dbReference type="SUPFAM" id="SSF53738">
    <property type="entry name" value="Phosphoglucomutase, first 3 domains"/>
    <property type="match status" value="3"/>
</dbReference>
<sequence length="396" mass="43690">GGIILTASHNPGGPKADFGIKYNCENGGPAPEKITDAIYTLSQLITKYYICRDLHADFTKIGRTDYDIEGYGKFTVDVIDSVKDYVQLMEEIFDFSKIKELLGGRVMGQFNVLIDSLYGATGPYIDSILVHKLGVDPKFTSHTVPKPDFGGGHPDPNLTYAKHLVDTLKKGEHDFGAAFDGDGNGFFVTPSDSLAVIAANLNCIPYFQKHGIKGYARSMPTAGAVDRVAKETGLPMYETPTGWKFFGNLMDAGKLSLCGEESFGTGSDHIREKDGIWAMLAWLQILADKKKSVEDIVREHWSKYGRNVFTRYDYGIVMHLGLRILFEDGSRVVFRLSGTGSSGATIRLYVDSYIEASDQQRLFLSSQDLLKPLVLVALQLSKLEHFTGRNAPTVIT</sequence>
<dbReference type="Pfam" id="PF02878">
    <property type="entry name" value="PGM_PMM_I"/>
    <property type="match status" value="1"/>
</dbReference>
<dbReference type="EMBL" id="UYRT01085894">
    <property type="protein sequence ID" value="VDN30704.1"/>
    <property type="molecule type" value="Genomic_DNA"/>
</dbReference>
<comment type="cofactor">
    <cofactor evidence="2">
        <name>Mg(2+)</name>
        <dbReference type="ChEBI" id="CHEBI:18420"/>
    </cofactor>
</comment>
<proteinExistence type="inferred from homology"/>
<dbReference type="GO" id="GO:0000287">
    <property type="term" value="F:magnesium ion binding"/>
    <property type="evidence" value="ECO:0007669"/>
    <property type="project" value="InterPro"/>
</dbReference>
<protein>
    <recommendedName>
        <fullName evidence="4">phosphoglucomutase (alpha-D-glucose-1,6-bisphosphate-dependent)</fullName>
        <ecNumber evidence="4">5.4.2.2</ecNumber>
    </recommendedName>
</protein>
<dbReference type="AlphaFoldDB" id="A0A183EAD1"/>
<comment type="catalytic activity">
    <reaction evidence="1">
        <text>alpha-D-glucose 1-phosphate = alpha-D-glucose 6-phosphate</text>
        <dbReference type="Rhea" id="RHEA:23536"/>
        <dbReference type="ChEBI" id="CHEBI:58225"/>
        <dbReference type="ChEBI" id="CHEBI:58601"/>
        <dbReference type="EC" id="5.4.2.2"/>
    </reaction>
</comment>
<dbReference type="Pfam" id="PF02880">
    <property type="entry name" value="PGM_PMM_III"/>
    <property type="match status" value="1"/>
</dbReference>
<reference evidence="13 14" key="2">
    <citation type="submission" date="2018-11" db="EMBL/GenBank/DDBJ databases">
        <authorList>
            <consortium name="Pathogen Informatics"/>
        </authorList>
    </citation>
    <scope>NUCLEOTIDE SEQUENCE [LARGE SCALE GENOMIC DNA]</scope>
</reference>
<dbReference type="PRINTS" id="PR00509">
    <property type="entry name" value="PGMPMM"/>
</dbReference>
<evidence type="ECO:0000259" key="12">
    <source>
        <dbReference type="Pfam" id="PF02880"/>
    </source>
</evidence>
<evidence type="ECO:0000313" key="14">
    <source>
        <dbReference type="Proteomes" id="UP000271098"/>
    </source>
</evidence>
<evidence type="ECO:0000313" key="13">
    <source>
        <dbReference type="EMBL" id="VDN30704.1"/>
    </source>
</evidence>
<dbReference type="GO" id="GO:0004614">
    <property type="term" value="F:phosphoglucomutase activity"/>
    <property type="evidence" value="ECO:0007669"/>
    <property type="project" value="UniProtKB-EC"/>
</dbReference>
<dbReference type="InterPro" id="IPR016066">
    <property type="entry name" value="A-D-PHexomutase_CS"/>
</dbReference>
<dbReference type="GO" id="GO:0005975">
    <property type="term" value="P:carbohydrate metabolic process"/>
    <property type="evidence" value="ECO:0007669"/>
    <property type="project" value="InterPro"/>
</dbReference>